<evidence type="ECO:0000313" key="3">
    <source>
        <dbReference type="Proteomes" id="UP001105220"/>
    </source>
</evidence>
<dbReference type="EnsemblMetazoa" id="ACON029497-RA">
    <property type="protein sequence ID" value="ACON029497-PA"/>
    <property type="gene ID" value="ACON029497"/>
</dbReference>
<evidence type="ECO:0000313" key="2">
    <source>
        <dbReference type="EnsemblMetazoa" id="ACON029497-PA"/>
    </source>
</evidence>
<evidence type="ECO:0000256" key="1">
    <source>
        <dbReference type="SAM" id="MobiDB-lite"/>
    </source>
</evidence>
<sequence length="675" mass="75973">MTRERQNAGKKTFSAEHNQLLVLKLVEHIDDPCSEQERWENIAEEIMFETGENYPWRTVRMHYKQRIVSHLKEYTDDQRMIDRLQYPFLDRVYKLRVQYQVSALVLQDPAIIARNKLIIKYEIDPRFDADVVKVFKRYHTSSMQICINVQDPAYELSERWQKFLLKPTKSRHRLKLTMCGDLWFSKFPAYMHRTVRKAPVAVTQQSSQESCSSSVILLDNVPVRIEQCTSPAPPAPFSPRQLLSLESLDCDTLVLQMLDIHGNMNDSPESVQGNGNVDKPGPIDANVPPRSTHPSDSSISTSEEPQETFYPMPDCVFDSTDSEDEDEDMRNKSHEPVLHGNADKSVPIDANVPLPSTHPSDGDVSSSEELQESFCPMPDCVFDSTDSEQEDEDMRNESHEPVANGNVDKSVPIDSDVLPASTHPSDGSVSSSEELQESFVRMPDCVFDSTDSEEEDEDMRTESHEPVVNGNVDEPVPNDANVPSPSTHPSDGDVSPSKEQPDSSHRISDCVLDSTNIESAEEEQQEETLPKPRSRTASSIESDTNSVRTVIFNGTAASPNTEHHSSGNDDRQTEPALPAAPLPNRIDITTLFQYEAALGPHLKRKKNVYDSIRSWMPLLFIKPTDSYVPAVSLFAKLALLQRIATDMNLILNPTVRVEDLMLIILRILCGARESQ</sequence>
<feature type="compositionally biased region" description="Polar residues" evidence="1">
    <location>
        <begin position="535"/>
        <end position="548"/>
    </location>
</feature>
<feature type="compositionally biased region" description="Polar residues" evidence="1">
    <location>
        <begin position="264"/>
        <end position="275"/>
    </location>
</feature>
<protein>
    <submittedName>
        <fullName evidence="2">MADF domain-containing protein</fullName>
    </submittedName>
</protein>
<dbReference type="VEuPathDB" id="VectorBase:ACON2_039481"/>
<dbReference type="VEuPathDB" id="VectorBase:ACMO_002086"/>
<proteinExistence type="predicted"/>
<feature type="compositionally biased region" description="Basic and acidic residues" evidence="1">
    <location>
        <begin position="499"/>
        <end position="508"/>
    </location>
</feature>
<dbReference type="AlphaFoldDB" id="A0A6E8WD01"/>
<feature type="compositionally biased region" description="Polar residues" evidence="1">
    <location>
        <begin position="422"/>
        <end position="433"/>
    </location>
</feature>
<keyword evidence="3" id="KW-1185">Reference proteome</keyword>
<accession>A0A6E8WD01</accession>
<feature type="compositionally biased region" description="Polar residues" evidence="1">
    <location>
        <begin position="357"/>
        <end position="368"/>
    </location>
</feature>
<feature type="compositionally biased region" description="Basic and acidic residues" evidence="1">
    <location>
        <begin position="561"/>
        <end position="573"/>
    </location>
</feature>
<feature type="region of interest" description="Disordered" evidence="1">
    <location>
        <begin position="264"/>
        <end position="577"/>
    </location>
</feature>
<name>A0A6E8WD01_ANOCL</name>
<reference evidence="2" key="2">
    <citation type="submission" date="2020-05" db="UniProtKB">
        <authorList>
            <consortium name="EnsemblMetazoa"/>
        </authorList>
    </citation>
    <scope>IDENTIFICATION</scope>
    <source>
        <strain evidence="2">Ngousso</strain>
    </source>
</reference>
<feature type="compositionally biased region" description="Low complexity" evidence="1">
    <location>
        <begin position="292"/>
        <end position="303"/>
    </location>
</feature>
<dbReference type="VEuPathDB" id="VectorBase:ACON029497"/>
<dbReference type="Proteomes" id="UP001105220">
    <property type="component" value="Unplaced"/>
</dbReference>
<reference key="1">
    <citation type="journal article" date="2019" name="Genes (Basel)">
        <title>A High-Quality De novo Genome Assembly from a Single Mosquito Using PacBio Sequencing.</title>
        <authorList>
            <person name="Kingan S.B."/>
            <person name="Heaton H."/>
            <person name="Cudini J."/>
            <person name="Lambert C.C."/>
            <person name="Baybayan P."/>
            <person name="Galvin B.D."/>
            <person name="Durbin R."/>
            <person name="Korlach J."/>
            <person name="Lawniczak M.K.N."/>
        </authorList>
    </citation>
    <scope>NUCLEOTIDE SEQUENCE [LARGE SCALE GENOMIC DNA]</scope>
    <source>
        <strain>Mali-NIH</strain>
    </source>
</reference>
<feature type="compositionally biased region" description="Acidic residues" evidence="1">
    <location>
        <begin position="385"/>
        <end position="394"/>
    </location>
</feature>
<feature type="compositionally biased region" description="Acidic residues" evidence="1">
    <location>
        <begin position="450"/>
        <end position="459"/>
    </location>
</feature>
<organism evidence="2 3">
    <name type="scientific">Anopheles coluzzii</name>
    <name type="common">African malaria mosquito</name>
    <dbReference type="NCBI Taxonomy" id="1518534"/>
    <lineage>
        <taxon>Eukaryota</taxon>
        <taxon>Metazoa</taxon>
        <taxon>Ecdysozoa</taxon>
        <taxon>Arthropoda</taxon>
        <taxon>Hexapoda</taxon>
        <taxon>Insecta</taxon>
        <taxon>Pterygota</taxon>
        <taxon>Neoptera</taxon>
        <taxon>Endopterygota</taxon>
        <taxon>Diptera</taxon>
        <taxon>Nematocera</taxon>
        <taxon>Culicoidea</taxon>
        <taxon>Culicidae</taxon>
        <taxon>Anophelinae</taxon>
        <taxon>Anopheles</taxon>
    </lineage>
</organism>